<dbReference type="Proteomes" id="UP001465976">
    <property type="component" value="Unassembled WGS sequence"/>
</dbReference>
<reference evidence="3 4" key="1">
    <citation type="submission" date="2024-02" db="EMBL/GenBank/DDBJ databases">
        <title>A draft genome for the cacao thread blight pathogen Marasmius crinis-equi.</title>
        <authorList>
            <person name="Cohen S.P."/>
            <person name="Baruah I.K."/>
            <person name="Amoako-Attah I."/>
            <person name="Bukari Y."/>
            <person name="Meinhardt L.W."/>
            <person name="Bailey B.A."/>
        </authorList>
    </citation>
    <scope>NUCLEOTIDE SEQUENCE [LARGE SCALE GENOMIC DNA]</scope>
    <source>
        <strain evidence="3 4">GH-76</strain>
    </source>
</reference>
<keyword evidence="2" id="KW-0812">Transmembrane</keyword>
<name>A0ABR3EZU1_9AGAR</name>
<comment type="caution">
    <text evidence="3">The sequence shown here is derived from an EMBL/GenBank/DDBJ whole genome shotgun (WGS) entry which is preliminary data.</text>
</comment>
<accession>A0ABR3EZU1</accession>
<evidence type="ECO:0000313" key="4">
    <source>
        <dbReference type="Proteomes" id="UP001465976"/>
    </source>
</evidence>
<feature type="compositionally biased region" description="Low complexity" evidence="1">
    <location>
        <begin position="253"/>
        <end position="266"/>
    </location>
</feature>
<feature type="compositionally biased region" description="Basic and acidic residues" evidence="1">
    <location>
        <begin position="196"/>
        <end position="205"/>
    </location>
</feature>
<sequence>MSHSNFEMLRNVQVAFNSRWSTRYPLVLIEVVLAVVNAALVALNVLLLGLSVGLFIVSITLFCWVWSLVGPAAERAGLRQGSNGVRKDMIDHVLNLVKDNINEPAVKAKKDTVADGGPAFEALTGPSLCPASSTVSSSPSIGVRDPTFEEAGGLAGAITDAARTGTPPPNTSTTDDVAITSSLTATDTLTSAQDGPDSRGEDQTTRARVSVSAHADRTMASPFAFAPLPARNPFGASSPSQPAHGGAKGPCVTDTTLPSSSSSTRPSEYRFFVENAAYAEEVRSGSRLPITALSIQSFEHARFDVESATSDAARAQIAKLDAGITGSEAESAKLSAELACSTSIIHSHSRTIVSSASSPAHK</sequence>
<feature type="transmembrane region" description="Helical" evidence="2">
    <location>
        <begin position="21"/>
        <end position="40"/>
    </location>
</feature>
<organism evidence="3 4">
    <name type="scientific">Marasmius crinis-equi</name>
    <dbReference type="NCBI Taxonomy" id="585013"/>
    <lineage>
        <taxon>Eukaryota</taxon>
        <taxon>Fungi</taxon>
        <taxon>Dikarya</taxon>
        <taxon>Basidiomycota</taxon>
        <taxon>Agaricomycotina</taxon>
        <taxon>Agaricomycetes</taxon>
        <taxon>Agaricomycetidae</taxon>
        <taxon>Agaricales</taxon>
        <taxon>Marasmiineae</taxon>
        <taxon>Marasmiaceae</taxon>
        <taxon>Marasmius</taxon>
    </lineage>
</organism>
<evidence type="ECO:0000256" key="2">
    <source>
        <dbReference type="SAM" id="Phobius"/>
    </source>
</evidence>
<keyword evidence="2" id="KW-0472">Membrane</keyword>
<feature type="region of interest" description="Disordered" evidence="1">
    <location>
        <begin position="185"/>
        <end position="214"/>
    </location>
</feature>
<keyword evidence="2" id="KW-1133">Transmembrane helix</keyword>
<gene>
    <name evidence="3" type="ORF">V5O48_013668</name>
</gene>
<evidence type="ECO:0000313" key="3">
    <source>
        <dbReference type="EMBL" id="KAL0568320.1"/>
    </source>
</evidence>
<proteinExistence type="predicted"/>
<evidence type="ECO:0000256" key="1">
    <source>
        <dbReference type="SAM" id="MobiDB-lite"/>
    </source>
</evidence>
<dbReference type="EMBL" id="JBAHYK010001365">
    <property type="protein sequence ID" value="KAL0568320.1"/>
    <property type="molecule type" value="Genomic_DNA"/>
</dbReference>
<keyword evidence="4" id="KW-1185">Reference proteome</keyword>
<feature type="region of interest" description="Disordered" evidence="1">
    <location>
        <begin position="232"/>
        <end position="266"/>
    </location>
</feature>
<feature type="transmembrane region" description="Helical" evidence="2">
    <location>
        <begin position="46"/>
        <end position="69"/>
    </location>
</feature>
<protein>
    <submittedName>
        <fullName evidence="3">Uncharacterized protein</fullName>
    </submittedName>
</protein>